<evidence type="ECO:0000313" key="4">
    <source>
        <dbReference type="Proteomes" id="UP000295008"/>
    </source>
</evidence>
<dbReference type="EMBL" id="SLUN01000005">
    <property type="protein sequence ID" value="TCL73301.1"/>
    <property type="molecule type" value="Genomic_DNA"/>
</dbReference>
<proteinExistence type="inferred from homology"/>
<dbReference type="InterPro" id="IPR052169">
    <property type="entry name" value="CW_Biosynth-Accessory"/>
</dbReference>
<name>A0A4R1S2A8_HYDET</name>
<evidence type="ECO:0000313" key="3">
    <source>
        <dbReference type="EMBL" id="TCL73301.1"/>
    </source>
</evidence>
<dbReference type="CDD" id="cd07381">
    <property type="entry name" value="MPP_CapA"/>
    <property type="match status" value="1"/>
</dbReference>
<comment type="caution">
    <text evidence="3">The sequence shown here is derived from an EMBL/GenBank/DDBJ whole genome shotgun (WGS) entry which is preliminary data.</text>
</comment>
<dbReference type="Gene3D" id="3.60.21.10">
    <property type="match status" value="1"/>
</dbReference>
<comment type="similarity">
    <text evidence="1">Belongs to the CapA family.</text>
</comment>
<dbReference type="PANTHER" id="PTHR33393">
    <property type="entry name" value="POLYGLUTAMINE SYNTHESIS ACCESSORY PROTEIN RV0574C-RELATED"/>
    <property type="match status" value="1"/>
</dbReference>
<keyword evidence="4" id="KW-1185">Reference proteome</keyword>
<evidence type="ECO:0000259" key="2">
    <source>
        <dbReference type="SMART" id="SM00854"/>
    </source>
</evidence>
<dbReference type="AlphaFoldDB" id="A0A4R1S2A8"/>
<dbReference type="Proteomes" id="UP000295008">
    <property type="component" value="Unassembled WGS sequence"/>
</dbReference>
<dbReference type="SUPFAM" id="SSF56300">
    <property type="entry name" value="Metallo-dependent phosphatases"/>
    <property type="match status" value="1"/>
</dbReference>
<protein>
    <submittedName>
        <fullName evidence="3">Poly-gamma-glutamate synthesis protein (Capsule biosynthesis protein)</fullName>
    </submittedName>
</protein>
<reference evidence="3 4" key="1">
    <citation type="submission" date="2019-03" db="EMBL/GenBank/DDBJ databases">
        <title>Genomic Encyclopedia of Type Strains, Phase IV (KMG-IV): sequencing the most valuable type-strain genomes for metagenomic binning, comparative biology and taxonomic classification.</title>
        <authorList>
            <person name="Goeker M."/>
        </authorList>
    </citation>
    <scope>NUCLEOTIDE SEQUENCE [LARGE SCALE GENOMIC DNA]</scope>
    <source>
        <strain evidence="3 4">LX-B</strain>
    </source>
</reference>
<dbReference type="SMART" id="SM00854">
    <property type="entry name" value="PGA_cap"/>
    <property type="match status" value="1"/>
</dbReference>
<dbReference type="InterPro" id="IPR019079">
    <property type="entry name" value="Capsule_synth_CapA"/>
</dbReference>
<dbReference type="Pfam" id="PF09587">
    <property type="entry name" value="PGA_cap"/>
    <property type="match status" value="1"/>
</dbReference>
<sequence>MHRPVIESGYDPAGHSFDFRPLFGELRPILRQADISVAVVETPLSGPERPYSGYPRFNSPYAIADAVQWAGVSLVFTAHNHALDQGSSGLRKTLAYYDRIGLRHAGSRSSPEQKRYVILDCRGIRLAFLAYTSSTNGIATPPGQEWLINRVDLARIAADIAAAKREGADGIVLALHAGVEYRRFPGPAQQRLCQRLVELGVDILLGSHVHVIQPLGWREVAGPDGRRRTAFIAYSLGNLLSNQRWRYTDCGLMVTLKLRKDPDRPQGIRILAADPTPLWVERSFRDGRYRYLIHPLAGPEAAAEPALSPKNRPRLREVWYDTEELLNGWPVYQTDQP</sequence>
<feature type="domain" description="Capsule synthesis protein CapA" evidence="2">
    <location>
        <begin position="1"/>
        <end position="243"/>
    </location>
</feature>
<gene>
    <name evidence="3" type="ORF">EDC14_1005163</name>
</gene>
<evidence type="ECO:0000256" key="1">
    <source>
        <dbReference type="ARBA" id="ARBA00005662"/>
    </source>
</evidence>
<accession>A0A4R1S2A8</accession>
<dbReference type="InterPro" id="IPR029052">
    <property type="entry name" value="Metallo-depent_PP-like"/>
</dbReference>
<organism evidence="3 4">
    <name type="scientific">Hydrogenispora ethanolica</name>
    <dbReference type="NCBI Taxonomy" id="1082276"/>
    <lineage>
        <taxon>Bacteria</taxon>
        <taxon>Bacillati</taxon>
        <taxon>Bacillota</taxon>
        <taxon>Hydrogenispora</taxon>
    </lineage>
</organism>
<dbReference type="PANTHER" id="PTHR33393:SF12">
    <property type="entry name" value="CAPSULE BIOSYNTHESIS PROTEIN CAPA"/>
    <property type="match status" value="1"/>
</dbReference>